<gene>
    <name evidence="1" type="ORF">OUZ56_012095</name>
</gene>
<protein>
    <submittedName>
        <fullName evidence="1">Uncharacterized protein</fullName>
    </submittedName>
</protein>
<evidence type="ECO:0000313" key="2">
    <source>
        <dbReference type="Proteomes" id="UP001234178"/>
    </source>
</evidence>
<dbReference type="Proteomes" id="UP001234178">
    <property type="component" value="Unassembled WGS sequence"/>
</dbReference>
<dbReference type="EMBL" id="JAOYFB010000002">
    <property type="protein sequence ID" value="KAK4006941.1"/>
    <property type="molecule type" value="Genomic_DNA"/>
</dbReference>
<sequence length="99" mass="11531">MWDNMELTEIELKLFIWGKTIYPPTKLKTSLPMRRSSFDVLLTLRKLLLHHFLKSDNQWFRLSKQESTADLSPPATHDSSCKNMSNASCRPLLNSCIYT</sequence>
<organism evidence="1 2">
    <name type="scientific">Daphnia magna</name>
    <dbReference type="NCBI Taxonomy" id="35525"/>
    <lineage>
        <taxon>Eukaryota</taxon>
        <taxon>Metazoa</taxon>
        <taxon>Ecdysozoa</taxon>
        <taxon>Arthropoda</taxon>
        <taxon>Crustacea</taxon>
        <taxon>Branchiopoda</taxon>
        <taxon>Diplostraca</taxon>
        <taxon>Cladocera</taxon>
        <taxon>Anomopoda</taxon>
        <taxon>Daphniidae</taxon>
        <taxon>Daphnia</taxon>
    </lineage>
</organism>
<reference evidence="1 2" key="1">
    <citation type="journal article" date="2023" name="Nucleic Acids Res.">
        <title>The hologenome of Daphnia magna reveals possible DNA methylation and microbiome-mediated evolution of the host genome.</title>
        <authorList>
            <person name="Chaturvedi A."/>
            <person name="Li X."/>
            <person name="Dhandapani V."/>
            <person name="Marshall H."/>
            <person name="Kissane S."/>
            <person name="Cuenca-Cambronero M."/>
            <person name="Asole G."/>
            <person name="Calvet F."/>
            <person name="Ruiz-Romero M."/>
            <person name="Marangio P."/>
            <person name="Guigo R."/>
            <person name="Rago D."/>
            <person name="Mirbahai L."/>
            <person name="Eastwood N."/>
            <person name="Colbourne J.K."/>
            <person name="Zhou J."/>
            <person name="Mallon E."/>
            <person name="Orsini L."/>
        </authorList>
    </citation>
    <scope>NUCLEOTIDE SEQUENCE [LARGE SCALE GENOMIC DNA]</scope>
    <source>
        <strain evidence="1">LRV0_1</strain>
    </source>
</reference>
<comment type="caution">
    <text evidence="1">The sequence shown here is derived from an EMBL/GenBank/DDBJ whole genome shotgun (WGS) entry which is preliminary data.</text>
</comment>
<proteinExistence type="predicted"/>
<evidence type="ECO:0000313" key="1">
    <source>
        <dbReference type="EMBL" id="KAK4006941.1"/>
    </source>
</evidence>
<name>A0ABQ9Z273_9CRUS</name>
<keyword evidence="2" id="KW-1185">Reference proteome</keyword>
<accession>A0ABQ9Z273</accession>